<sequence>FDVWMMDNPLPTGFEAGYDGMEIALD</sequence>
<accession>A0ABD5DEL4</accession>
<organism evidence="1">
    <name type="scientific">Acinetobacter baumannii</name>
    <dbReference type="NCBI Taxonomy" id="470"/>
    <lineage>
        <taxon>Bacteria</taxon>
        <taxon>Pseudomonadati</taxon>
        <taxon>Pseudomonadota</taxon>
        <taxon>Gammaproteobacteria</taxon>
        <taxon>Moraxellales</taxon>
        <taxon>Moraxellaceae</taxon>
        <taxon>Acinetobacter</taxon>
        <taxon>Acinetobacter calcoaceticus/baumannii complex</taxon>
    </lineage>
</organism>
<dbReference type="AlphaFoldDB" id="A0ABD5DEL4"/>
<reference evidence="1" key="1">
    <citation type="submission" date="2019-07" db="EMBL/GenBank/DDBJ databases">
        <title>Biological characteristics of mucoid Acinetobacter baumannii from a general hospital in China.</title>
        <authorList>
            <person name="Hua X."/>
            <person name="Yu Y."/>
        </authorList>
    </citation>
    <scope>NUCLEOTIDE SEQUENCE [LARGE SCALE GENOMIC DNA]</scope>
    <source>
        <strain evidence="1">N41</strain>
    </source>
</reference>
<proteinExistence type="predicted"/>
<protein>
    <submittedName>
        <fullName evidence="1">Phosphonate metabolism protein PhnP</fullName>
    </submittedName>
</protein>
<comment type="caution">
    <text evidence="1">The sequence shown here is derived from an EMBL/GenBank/DDBJ whole genome shotgun (WGS) entry which is preliminary data.</text>
</comment>
<feature type="non-terminal residue" evidence="1">
    <location>
        <position position="1"/>
    </location>
</feature>
<name>A0ABD5DEL4_ACIBA</name>
<dbReference type="EMBL" id="VMBB01000882">
    <property type="protein sequence ID" value="MDR8263584.1"/>
    <property type="molecule type" value="Genomic_DNA"/>
</dbReference>
<evidence type="ECO:0000313" key="1">
    <source>
        <dbReference type="EMBL" id="MDR8263584.1"/>
    </source>
</evidence>
<gene>
    <name evidence="1" type="primary">phnP</name>
    <name evidence="1" type="ORF">FPK87_24495</name>
</gene>